<comment type="caution">
    <text evidence="1">The sequence shown here is derived from an EMBL/GenBank/DDBJ whole genome shotgun (WGS) entry which is preliminary data.</text>
</comment>
<reference evidence="1 2" key="1">
    <citation type="journal article" date="2019" name="Genome Biol. Evol.">
        <title>Insights into the evolution of the New World diploid cottons (Gossypium, subgenus Houzingenia) based on genome sequencing.</title>
        <authorList>
            <person name="Grover C.E."/>
            <person name="Arick M.A. 2nd"/>
            <person name="Thrash A."/>
            <person name="Conover J.L."/>
            <person name="Sanders W.S."/>
            <person name="Peterson D.G."/>
            <person name="Frelichowski J.E."/>
            <person name="Scheffler J.A."/>
            <person name="Scheffler B.E."/>
            <person name="Wendel J.F."/>
        </authorList>
    </citation>
    <scope>NUCLEOTIDE SEQUENCE [LARGE SCALE GENOMIC DNA]</scope>
    <source>
        <strain evidence="1">4</strain>
        <tissue evidence="1">Leaf</tissue>
    </source>
</reference>
<dbReference type="AlphaFoldDB" id="A0A7J9AVI4"/>
<dbReference type="InterPro" id="IPR040256">
    <property type="entry name" value="At4g02000-like"/>
</dbReference>
<organism evidence="1 2">
    <name type="scientific">Gossypium laxum</name>
    <dbReference type="NCBI Taxonomy" id="34288"/>
    <lineage>
        <taxon>Eukaryota</taxon>
        <taxon>Viridiplantae</taxon>
        <taxon>Streptophyta</taxon>
        <taxon>Embryophyta</taxon>
        <taxon>Tracheophyta</taxon>
        <taxon>Spermatophyta</taxon>
        <taxon>Magnoliopsida</taxon>
        <taxon>eudicotyledons</taxon>
        <taxon>Gunneridae</taxon>
        <taxon>Pentapetalae</taxon>
        <taxon>rosids</taxon>
        <taxon>malvids</taxon>
        <taxon>Malvales</taxon>
        <taxon>Malvaceae</taxon>
        <taxon>Malvoideae</taxon>
        <taxon>Gossypium</taxon>
    </lineage>
</organism>
<sequence>MEGLIPNKVHFRDKDGNGGNDMVMDLSAEQIISWKDKLNKLDCEKVLSTGLWIVLGQYLTVQPWTVSFNLTQDFLNVVISWIMLLGLPRYLYKQKILGEIGGMIGKYGRNEHVKEICTFKASEHNTGDESLLTGLSPKSQNLAINKMLENDKTYGSNGAASELSVGLGATTRLANGNHSGNGESRKNIKSIMVDIVDSKTWVISHVLLRETMNYLAEIISTNNRGEIC</sequence>
<evidence type="ECO:0000313" key="1">
    <source>
        <dbReference type="EMBL" id="MBA0728071.1"/>
    </source>
</evidence>
<dbReference type="PANTHER" id="PTHR31286">
    <property type="entry name" value="GLYCINE-RICH CELL WALL STRUCTURAL PROTEIN 1.8-LIKE"/>
    <property type="match status" value="1"/>
</dbReference>
<dbReference type="PANTHER" id="PTHR31286:SF173">
    <property type="entry name" value="DUF4283 DOMAIN-CONTAINING PROTEIN"/>
    <property type="match status" value="1"/>
</dbReference>
<proteinExistence type="predicted"/>
<accession>A0A7J9AVI4</accession>
<dbReference type="Proteomes" id="UP000593574">
    <property type="component" value="Unassembled WGS sequence"/>
</dbReference>
<name>A0A7J9AVI4_9ROSI</name>
<keyword evidence="2" id="KW-1185">Reference proteome</keyword>
<gene>
    <name evidence="1" type="ORF">Golax_001006</name>
</gene>
<protein>
    <recommendedName>
        <fullName evidence="3">DUF4283 domain-containing protein</fullName>
    </recommendedName>
</protein>
<dbReference type="EMBL" id="JABEZV010000013">
    <property type="protein sequence ID" value="MBA0728071.1"/>
    <property type="molecule type" value="Genomic_DNA"/>
</dbReference>
<evidence type="ECO:0008006" key="3">
    <source>
        <dbReference type="Google" id="ProtNLM"/>
    </source>
</evidence>
<evidence type="ECO:0000313" key="2">
    <source>
        <dbReference type="Proteomes" id="UP000593574"/>
    </source>
</evidence>